<evidence type="ECO:0000256" key="3">
    <source>
        <dbReference type="ARBA" id="ARBA00022679"/>
    </source>
</evidence>
<accession>A0A0B1TR25</accession>
<dbReference type="InterPro" id="IPR013216">
    <property type="entry name" value="Methyltransf_11"/>
</dbReference>
<dbReference type="PANTHER" id="PTHR12176:SF80">
    <property type="entry name" value="EEF1A LYSINE METHYLTRANSFERASE 4"/>
    <property type="match status" value="1"/>
</dbReference>
<keyword evidence="6" id="KW-1185">Reference proteome</keyword>
<sequence>MECNHQYANREYWDERFKDEKEFEWLADFDAFKHLILPFLRPDSRILHIGCGSSQMSMQLYNMGYKNITNVDYSKVLIDSCQNLYPNMKWICDDIRSLANIPSHSYDVVLEKATLEALLVTEKSPWSPSDFALQTLDSIFRSIARVLTNDGVYISVSFTQPHFRVPALLRQPGWSVTVLIDSCQNLYPNMKWICDDIRSLANIPSHSYDVVLEKATLEALLVTEKSPWSPSDFALQTLDSIFRSIARVLTNDGVYISISFTQPHFRVPALLRQPGWSVTVNEFGEYFHYFVFIMQLGKETSKEVIDRYAHIAPEWSRTY</sequence>
<dbReference type="CDD" id="cd02440">
    <property type="entry name" value="AdoMet_MTases"/>
    <property type="match status" value="1"/>
</dbReference>
<evidence type="ECO:0000259" key="4">
    <source>
        <dbReference type="Pfam" id="PF08241"/>
    </source>
</evidence>
<keyword evidence="3 5" id="KW-0808">Transferase</keyword>
<dbReference type="PANTHER" id="PTHR12176">
    <property type="entry name" value="SAM-DEPENDENT METHYLTRANSFERASE SUPERFAMILY PROTEIN"/>
    <property type="match status" value="1"/>
</dbReference>
<dbReference type="GO" id="GO:0032259">
    <property type="term" value="P:methylation"/>
    <property type="evidence" value="ECO:0007669"/>
    <property type="project" value="UniProtKB-KW"/>
</dbReference>
<dbReference type="GO" id="GO:0008757">
    <property type="term" value="F:S-adenosylmethionine-dependent methyltransferase activity"/>
    <property type="evidence" value="ECO:0007669"/>
    <property type="project" value="InterPro"/>
</dbReference>
<dbReference type="EMBL" id="KN549299">
    <property type="protein sequence ID" value="KHJ98556.1"/>
    <property type="molecule type" value="Genomic_DNA"/>
</dbReference>
<dbReference type="InterPro" id="IPR051419">
    <property type="entry name" value="Lys/N-term_MeTrsfase_sf"/>
</dbReference>
<comment type="similarity">
    <text evidence="1">Belongs to the methyltransferase superfamily.</text>
</comment>
<dbReference type="SUPFAM" id="SSF53335">
    <property type="entry name" value="S-adenosyl-L-methionine-dependent methyltransferases"/>
    <property type="match status" value="2"/>
</dbReference>
<name>A0A0B1TR25_OESDE</name>
<dbReference type="Pfam" id="PF08241">
    <property type="entry name" value="Methyltransf_11"/>
    <property type="match status" value="1"/>
</dbReference>
<dbReference type="AlphaFoldDB" id="A0A0B1TR25"/>
<evidence type="ECO:0000256" key="1">
    <source>
        <dbReference type="ARBA" id="ARBA00008361"/>
    </source>
</evidence>
<reference evidence="5 6" key="1">
    <citation type="submission" date="2014-03" db="EMBL/GenBank/DDBJ databases">
        <title>Draft genome of the hookworm Oesophagostomum dentatum.</title>
        <authorList>
            <person name="Mitreva M."/>
        </authorList>
    </citation>
    <scope>NUCLEOTIDE SEQUENCE [LARGE SCALE GENOMIC DNA]</scope>
    <source>
        <strain evidence="5 6">OD-Hann</strain>
    </source>
</reference>
<evidence type="ECO:0000313" key="6">
    <source>
        <dbReference type="Proteomes" id="UP000053660"/>
    </source>
</evidence>
<keyword evidence="2 5" id="KW-0489">Methyltransferase</keyword>
<protein>
    <submittedName>
        <fullName evidence="5">Methyltransferase domain protein</fullName>
    </submittedName>
</protein>
<gene>
    <name evidence="5" type="ORF">OESDEN_01469</name>
</gene>
<evidence type="ECO:0000256" key="2">
    <source>
        <dbReference type="ARBA" id="ARBA00022603"/>
    </source>
</evidence>
<dbReference type="InterPro" id="IPR029063">
    <property type="entry name" value="SAM-dependent_MTases_sf"/>
</dbReference>
<evidence type="ECO:0000313" key="5">
    <source>
        <dbReference type="EMBL" id="KHJ98556.1"/>
    </source>
</evidence>
<organism evidence="5 6">
    <name type="scientific">Oesophagostomum dentatum</name>
    <name type="common">Nodular worm</name>
    <dbReference type="NCBI Taxonomy" id="61180"/>
    <lineage>
        <taxon>Eukaryota</taxon>
        <taxon>Metazoa</taxon>
        <taxon>Ecdysozoa</taxon>
        <taxon>Nematoda</taxon>
        <taxon>Chromadorea</taxon>
        <taxon>Rhabditida</taxon>
        <taxon>Rhabditina</taxon>
        <taxon>Rhabditomorpha</taxon>
        <taxon>Strongyloidea</taxon>
        <taxon>Strongylidae</taxon>
        <taxon>Oesophagostomum</taxon>
    </lineage>
</organism>
<dbReference type="Gene3D" id="3.40.50.150">
    <property type="entry name" value="Vaccinia Virus protein VP39"/>
    <property type="match status" value="2"/>
</dbReference>
<feature type="domain" description="Methyltransferase type 11" evidence="4">
    <location>
        <begin position="47"/>
        <end position="154"/>
    </location>
</feature>
<dbReference type="Proteomes" id="UP000053660">
    <property type="component" value="Unassembled WGS sequence"/>
</dbReference>
<proteinExistence type="inferred from homology"/>
<dbReference type="OrthoDB" id="411785at2759"/>